<reference evidence="11 12" key="1">
    <citation type="submission" date="2023-10" db="EMBL/GenBank/DDBJ databases">
        <title>Chromosome-scale genome assembly provides insights into flower coloration mechanisms of Canna indica.</title>
        <authorList>
            <person name="Li C."/>
        </authorList>
    </citation>
    <scope>NUCLEOTIDE SEQUENCE [LARGE SCALE GENOMIC DNA]</scope>
    <source>
        <tissue evidence="11">Flower</tissue>
    </source>
</reference>
<comment type="subcellular location">
    <subcellularLocation>
        <location evidence="8">Nucleus</location>
    </subcellularLocation>
</comment>
<keyword evidence="6" id="KW-0804">Transcription</keyword>
<proteinExistence type="predicted"/>
<dbReference type="PROSITE" id="PS01361">
    <property type="entry name" value="ZF_DOF_1"/>
    <property type="match status" value="1"/>
</dbReference>
<protein>
    <recommendedName>
        <fullName evidence="10">Dof-type domain-containing protein</fullName>
    </recommendedName>
</protein>
<evidence type="ECO:0000256" key="8">
    <source>
        <dbReference type="PROSITE-ProRule" id="PRU00071"/>
    </source>
</evidence>
<dbReference type="GO" id="GO:0003700">
    <property type="term" value="F:DNA-binding transcription factor activity"/>
    <property type="evidence" value="ECO:0007669"/>
    <property type="project" value="InterPro"/>
</dbReference>
<dbReference type="PANTHER" id="PTHR31089:SF22">
    <property type="entry name" value="CYCLIC DOF FACTOR 4"/>
    <property type="match status" value="1"/>
</dbReference>
<keyword evidence="7 8" id="KW-0539">Nucleus</keyword>
<evidence type="ECO:0000256" key="7">
    <source>
        <dbReference type="ARBA" id="ARBA00023242"/>
    </source>
</evidence>
<evidence type="ECO:0000313" key="11">
    <source>
        <dbReference type="EMBL" id="WOL17050.1"/>
    </source>
</evidence>
<accession>A0AAQ3KYQ8</accession>
<evidence type="ECO:0000313" key="12">
    <source>
        <dbReference type="Proteomes" id="UP001327560"/>
    </source>
</evidence>
<evidence type="ECO:0000256" key="2">
    <source>
        <dbReference type="ARBA" id="ARBA00022771"/>
    </source>
</evidence>
<dbReference type="GO" id="GO:0008270">
    <property type="term" value="F:zinc ion binding"/>
    <property type="evidence" value="ECO:0007669"/>
    <property type="project" value="UniProtKB-KW"/>
</dbReference>
<evidence type="ECO:0000256" key="3">
    <source>
        <dbReference type="ARBA" id="ARBA00022833"/>
    </source>
</evidence>
<evidence type="ECO:0000256" key="5">
    <source>
        <dbReference type="ARBA" id="ARBA00023125"/>
    </source>
</evidence>
<evidence type="ECO:0000256" key="9">
    <source>
        <dbReference type="SAM" id="MobiDB-lite"/>
    </source>
</evidence>
<evidence type="ECO:0000259" key="10">
    <source>
        <dbReference type="PROSITE" id="PS50884"/>
    </source>
</evidence>
<dbReference type="InterPro" id="IPR003851">
    <property type="entry name" value="Znf_Dof"/>
</dbReference>
<dbReference type="GO" id="GO:0005634">
    <property type="term" value="C:nucleus"/>
    <property type="evidence" value="ECO:0007669"/>
    <property type="project" value="UniProtKB-SubCell"/>
</dbReference>
<dbReference type="Proteomes" id="UP001327560">
    <property type="component" value="Chromosome 8"/>
</dbReference>
<dbReference type="GO" id="GO:0003677">
    <property type="term" value="F:DNA binding"/>
    <property type="evidence" value="ECO:0007669"/>
    <property type="project" value="UniProtKB-UniRule"/>
</dbReference>
<evidence type="ECO:0000256" key="6">
    <source>
        <dbReference type="ARBA" id="ARBA00023163"/>
    </source>
</evidence>
<dbReference type="PANTHER" id="PTHR31089">
    <property type="entry name" value="CYCLIC DOF FACTOR 2"/>
    <property type="match status" value="1"/>
</dbReference>
<feature type="region of interest" description="Disordered" evidence="9">
    <location>
        <begin position="92"/>
        <end position="143"/>
    </location>
</feature>
<dbReference type="PROSITE" id="PS50884">
    <property type="entry name" value="ZF_DOF_2"/>
    <property type="match status" value="1"/>
</dbReference>
<keyword evidence="2 8" id="KW-0863">Zinc-finger</keyword>
<dbReference type="AlphaFoldDB" id="A0AAQ3KYQ8"/>
<feature type="domain" description="Dof-type" evidence="10">
    <location>
        <begin position="47"/>
        <end position="101"/>
    </location>
</feature>
<organism evidence="11 12">
    <name type="scientific">Canna indica</name>
    <name type="common">Indian-shot</name>
    <dbReference type="NCBI Taxonomy" id="4628"/>
    <lineage>
        <taxon>Eukaryota</taxon>
        <taxon>Viridiplantae</taxon>
        <taxon>Streptophyta</taxon>
        <taxon>Embryophyta</taxon>
        <taxon>Tracheophyta</taxon>
        <taxon>Spermatophyta</taxon>
        <taxon>Magnoliopsida</taxon>
        <taxon>Liliopsida</taxon>
        <taxon>Zingiberales</taxon>
        <taxon>Cannaceae</taxon>
        <taxon>Canna</taxon>
    </lineage>
</organism>
<keyword evidence="1" id="KW-0479">Metal-binding</keyword>
<dbReference type="InterPro" id="IPR045174">
    <property type="entry name" value="Dof"/>
</dbReference>
<name>A0AAQ3KYQ8_9LILI</name>
<evidence type="ECO:0000256" key="4">
    <source>
        <dbReference type="ARBA" id="ARBA00023015"/>
    </source>
</evidence>
<dbReference type="Pfam" id="PF02701">
    <property type="entry name" value="Zn_ribbon_Dof"/>
    <property type="match status" value="1"/>
</dbReference>
<keyword evidence="12" id="KW-1185">Reference proteome</keyword>
<dbReference type="EMBL" id="CP136897">
    <property type="protein sequence ID" value="WOL17050.1"/>
    <property type="molecule type" value="Genomic_DNA"/>
</dbReference>
<keyword evidence="4" id="KW-0805">Transcription regulation</keyword>
<keyword evidence="3" id="KW-0862">Zinc</keyword>
<evidence type="ECO:0000256" key="1">
    <source>
        <dbReference type="ARBA" id="ARBA00022723"/>
    </source>
</evidence>
<sequence>MTMGEVDEANSIKLFGTVILKEKKQKAPVLLSRPETEAEAHDQQAPLPCPRCASTETKFCYFNNYNVNQPRHFCRSCHRYWTAGGALRNVPVGAGRRKGRRGGPENCVSENSVQAPARPWLLPPDQAPARADQYDAPFDGGLC</sequence>
<gene>
    <name evidence="11" type="ORF">Cni_G25839</name>
</gene>
<keyword evidence="5 8" id="KW-0238">DNA-binding</keyword>